<proteinExistence type="predicted"/>
<feature type="domain" description="SAC" evidence="2">
    <location>
        <begin position="423"/>
        <end position="730"/>
    </location>
</feature>
<dbReference type="STRING" id="691883.A0A058ZBW6"/>
<dbReference type="eggNOG" id="KOG1890">
    <property type="taxonomic scope" value="Eukaryota"/>
</dbReference>
<dbReference type="OrthoDB" id="405996at2759"/>
<protein>
    <recommendedName>
        <fullName evidence="2">SAC domain-containing protein</fullName>
    </recommendedName>
</protein>
<feature type="region of interest" description="Disordered" evidence="1">
    <location>
        <begin position="236"/>
        <end position="261"/>
    </location>
</feature>
<dbReference type="GO" id="GO:0046856">
    <property type="term" value="P:phosphatidylinositol dephosphorylation"/>
    <property type="evidence" value="ECO:0007669"/>
    <property type="project" value="TreeGrafter"/>
</dbReference>
<dbReference type="EMBL" id="KB932202">
    <property type="protein sequence ID" value="KCV71889.1"/>
    <property type="molecule type" value="Genomic_DNA"/>
</dbReference>
<name>A0A058ZBW6_FONAL</name>
<dbReference type="GeneID" id="20526023"/>
<gene>
    <name evidence="3" type="ORF">H696_01298</name>
</gene>
<dbReference type="PANTHER" id="PTHR45662:SF2">
    <property type="entry name" value="PHOSPHATIDYLINOSITOL-3-PHOSPHATASE SAC1"/>
    <property type="match status" value="1"/>
</dbReference>
<dbReference type="InterPro" id="IPR002013">
    <property type="entry name" value="SAC_dom"/>
</dbReference>
<dbReference type="eggNOG" id="KOG1889">
    <property type="taxonomic scope" value="Eukaryota"/>
</dbReference>
<evidence type="ECO:0000256" key="1">
    <source>
        <dbReference type="SAM" id="MobiDB-lite"/>
    </source>
</evidence>
<evidence type="ECO:0000313" key="3">
    <source>
        <dbReference type="EMBL" id="KCV71889.1"/>
    </source>
</evidence>
<dbReference type="AlphaFoldDB" id="A0A058ZBW6"/>
<feature type="region of interest" description="Disordered" evidence="1">
    <location>
        <begin position="782"/>
        <end position="847"/>
    </location>
</feature>
<evidence type="ECO:0000313" key="4">
    <source>
        <dbReference type="Proteomes" id="UP000030693"/>
    </source>
</evidence>
<dbReference type="Proteomes" id="UP000030693">
    <property type="component" value="Unassembled WGS sequence"/>
</dbReference>
<feature type="region of interest" description="Disordered" evidence="1">
    <location>
        <begin position="1204"/>
        <end position="1224"/>
    </location>
</feature>
<sequence length="1253" mass="132652">MSAATVPEAGVAAVPPSPAGGVFGLGAPSSATEASLFPPLPEAPAPGFVIQVQPHSFLVQRVPEASSATARSSLVTPTLFIPRLSKTARNGQATGPDPPSIFPMPYLDVAHSSEAAADPTFLVYGLLGTYQLLRTRYLGVVTSANVVAVLPSATGGVSLVLTARSVSLLSFDPDLPAFHSAAAGRDAAAMFDSSDSFSVTQMGDARNRAPRSFPLNLEASFSHFLEQSGFVAPGANVEGTGAELPPAGPGGSQPLSRSNTTGSRIASFITTSADLSSRTIAATAKTVGSAGASSASFLTGVFGRSSSNTPSASRPASSAPRAAPPPAVPLATLDAHLPDLLRPAVPPTVTLASNPAADIDRLPALEAPDIRFLTLASLSDHDARAMERIARLLTSGSAIFTLHPVAVRDLADLDRAVQAEYDDLTRSMQSRLTRPSRGRVAGDDAFCMNAASLMLLVDPCSGDSERRRISMSPFCIRLVHGFAQSSTVTLSGVVLVVSLHARKHSGRPGLRYQRRGSDLAGNVANFVESEMRIARLASTGAPTTASGANVVDSPPSEWLIASHVQIRGSIPLLWTQPPQHKLELRPAINVSSSWDSCSAVCRKHFEWLKTRHNNIVCVNLVDKEGREKQLGEHFGRHLSQIATPGVSYEAFDFHAECRGGRFGNIDRLIDRIEKRALADHGFFCLRVRVPARATTVADIEAAILSHQQGVVRTNCIDCLDRTNVLQASVASRLFTRAFVHGHILPTLSSVSRDALLSADNAAIIERQIHQMALATGGAQDFADTRYANGSPASEPGDDTVTPSESEADTDSEDELSTPVLRQRRLRQQHRQQLLDSEPGSPGGDELTSLVAVDSRSVNAPVPTAGRPASALRSLPLGSHFDALLAAIWADHGDALSRAYAGTAALKGDFTRTGRRTTSGRMTDGVNSMTRMYRNAFIDSDLQNLYDYIYGRQSCEVFLPQAAPSPSLSSLGLRERTASSSSTAPIAASETSAEHTALLSATGNKVNAKMAFSPETQQIEDPFVNVYKPWLEEGEVALFSFLVYQLATRFDDPANFATAEPTLTSRILVATDCALLLFGTPPGHLPGGRPPPPERIDLRTIIACLPSRPLLARHAPGSGPHNADDSLADSPSISHSLQCLLMDQNGSGGDSQAECSSASTPGTDRVDVNILLITGDDHPGGIEQAALLLALEAEVEHHRAMLNAPRQDGGAGQADSEPAPVAPSSCLDMPGIRRLSLSRLSFSEAERLLKHIQI</sequence>
<keyword evidence="4" id="KW-1185">Reference proteome</keyword>
<organism evidence="3">
    <name type="scientific">Fonticula alba</name>
    <name type="common">Slime mold</name>
    <dbReference type="NCBI Taxonomy" id="691883"/>
    <lineage>
        <taxon>Eukaryota</taxon>
        <taxon>Rotosphaerida</taxon>
        <taxon>Fonticulaceae</taxon>
        <taxon>Fonticula</taxon>
    </lineage>
</organism>
<dbReference type="Pfam" id="PF02383">
    <property type="entry name" value="Syja_N"/>
    <property type="match status" value="1"/>
</dbReference>
<dbReference type="PANTHER" id="PTHR45662">
    <property type="entry name" value="PHOSPHATIDYLINOSITIDE PHOSPHATASE SAC1"/>
    <property type="match status" value="1"/>
</dbReference>
<evidence type="ECO:0000259" key="2">
    <source>
        <dbReference type="PROSITE" id="PS50275"/>
    </source>
</evidence>
<feature type="region of interest" description="Disordered" evidence="1">
    <location>
        <begin position="304"/>
        <end position="327"/>
    </location>
</feature>
<feature type="compositionally biased region" description="Acidic residues" evidence="1">
    <location>
        <begin position="805"/>
        <end position="815"/>
    </location>
</feature>
<accession>A0A058ZBW6</accession>
<feature type="compositionally biased region" description="Low complexity" evidence="1">
    <location>
        <begin position="304"/>
        <end position="321"/>
    </location>
</feature>
<dbReference type="PROSITE" id="PS50275">
    <property type="entry name" value="SAC"/>
    <property type="match status" value="1"/>
</dbReference>
<dbReference type="GO" id="GO:0005783">
    <property type="term" value="C:endoplasmic reticulum"/>
    <property type="evidence" value="ECO:0007669"/>
    <property type="project" value="TreeGrafter"/>
</dbReference>
<dbReference type="RefSeq" id="XP_009493467.1">
    <property type="nucleotide sequence ID" value="XM_009495192.1"/>
</dbReference>
<reference evidence="3" key="1">
    <citation type="submission" date="2013-04" db="EMBL/GenBank/DDBJ databases">
        <title>The Genome Sequence of Fonticula alba ATCC 38817.</title>
        <authorList>
            <consortium name="The Broad Institute Genomics Platform"/>
            <person name="Russ C."/>
            <person name="Cuomo C."/>
            <person name="Burger G."/>
            <person name="Gray M.W."/>
            <person name="Holland P.W.H."/>
            <person name="King N."/>
            <person name="Lang F.B.F."/>
            <person name="Roger A.J."/>
            <person name="Ruiz-Trillo I."/>
            <person name="Brown M."/>
            <person name="Walker B."/>
            <person name="Young S."/>
            <person name="Zeng Q."/>
            <person name="Gargeya S."/>
            <person name="Fitzgerald M."/>
            <person name="Haas B."/>
            <person name="Abouelleil A."/>
            <person name="Allen A.W."/>
            <person name="Alvarado L."/>
            <person name="Arachchi H.M."/>
            <person name="Berlin A.M."/>
            <person name="Chapman S.B."/>
            <person name="Gainer-Dewar J."/>
            <person name="Goldberg J."/>
            <person name="Griggs A."/>
            <person name="Gujja S."/>
            <person name="Hansen M."/>
            <person name="Howarth C."/>
            <person name="Imamovic A."/>
            <person name="Ireland A."/>
            <person name="Larimer J."/>
            <person name="McCowan C."/>
            <person name="Murphy C."/>
            <person name="Pearson M."/>
            <person name="Poon T.W."/>
            <person name="Priest M."/>
            <person name="Roberts A."/>
            <person name="Saif S."/>
            <person name="Shea T."/>
            <person name="Sisk P."/>
            <person name="Sykes S."/>
            <person name="Wortman J."/>
            <person name="Nusbaum C."/>
            <person name="Birren B."/>
        </authorList>
    </citation>
    <scope>NUCLEOTIDE SEQUENCE [LARGE SCALE GENOMIC DNA]</scope>
    <source>
        <strain evidence="3">ATCC 38817</strain>
    </source>
</reference>
<dbReference type="GO" id="GO:0043812">
    <property type="term" value="F:phosphatidylinositol-4-phosphate phosphatase activity"/>
    <property type="evidence" value="ECO:0007669"/>
    <property type="project" value="TreeGrafter"/>
</dbReference>